<reference evidence="1" key="1">
    <citation type="submission" date="2014-09" db="EMBL/GenBank/DDBJ databases">
        <authorList>
            <person name="Magalhaes I.L.F."/>
            <person name="Oliveira U."/>
            <person name="Santos F.R."/>
            <person name="Vidigal T.H.D.A."/>
            <person name="Brescovit A.D."/>
            <person name="Santos A.J."/>
        </authorList>
    </citation>
    <scope>NUCLEOTIDE SEQUENCE</scope>
    <source>
        <tissue evidence="1">Shoot tissue taken approximately 20 cm above the soil surface</tissue>
    </source>
</reference>
<evidence type="ECO:0000313" key="1">
    <source>
        <dbReference type="EMBL" id="JAD68397.1"/>
    </source>
</evidence>
<organism evidence="1">
    <name type="scientific">Arundo donax</name>
    <name type="common">Giant reed</name>
    <name type="synonym">Donax arundinaceus</name>
    <dbReference type="NCBI Taxonomy" id="35708"/>
    <lineage>
        <taxon>Eukaryota</taxon>
        <taxon>Viridiplantae</taxon>
        <taxon>Streptophyta</taxon>
        <taxon>Embryophyta</taxon>
        <taxon>Tracheophyta</taxon>
        <taxon>Spermatophyta</taxon>
        <taxon>Magnoliopsida</taxon>
        <taxon>Liliopsida</taxon>
        <taxon>Poales</taxon>
        <taxon>Poaceae</taxon>
        <taxon>PACMAD clade</taxon>
        <taxon>Arundinoideae</taxon>
        <taxon>Arundineae</taxon>
        <taxon>Arundo</taxon>
    </lineage>
</organism>
<dbReference type="AlphaFoldDB" id="A0A0A9CA53"/>
<reference evidence="1" key="2">
    <citation type="journal article" date="2015" name="Data Brief">
        <title>Shoot transcriptome of the giant reed, Arundo donax.</title>
        <authorList>
            <person name="Barrero R.A."/>
            <person name="Guerrero F.D."/>
            <person name="Moolhuijzen P."/>
            <person name="Goolsby J.A."/>
            <person name="Tidwell J."/>
            <person name="Bellgard S.E."/>
            <person name="Bellgard M.I."/>
        </authorList>
    </citation>
    <scope>NUCLEOTIDE SEQUENCE</scope>
    <source>
        <tissue evidence="1">Shoot tissue taken approximately 20 cm above the soil surface</tissue>
    </source>
</reference>
<dbReference type="EMBL" id="GBRH01229498">
    <property type="protein sequence ID" value="JAD68397.1"/>
    <property type="molecule type" value="Transcribed_RNA"/>
</dbReference>
<proteinExistence type="predicted"/>
<accession>A0A0A9CA53</accession>
<name>A0A0A9CA53_ARUDO</name>
<sequence length="51" mass="5714">MLGYLANMSPAWRAFCEFGTFLQDVIVLYWTHISILYTLACALQATCPGLV</sequence>
<protein>
    <submittedName>
        <fullName evidence="1">Uncharacterized protein</fullName>
    </submittedName>
</protein>